<feature type="compositionally biased region" description="Basic and acidic residues" evidence="1">
    <location>
        <begin position="45"/>
        <end position="64"/>
    </location>
</feature>
<name>A0A2K1QUF0_9PEZI</name>
<dbReference type="Proteomes" id="UP000243797">
    <property type="component" value="Unassembled WGS sequence"/>
</dbReference>
<feature type="region of interest" description="Disordered" evidence="1">
    <location>
        <begin position="1"/>
        <end position="65"/>
    </location>
</feature>
<protein>
    <submittedName>
        <fullName evidence="2">Uncharacterized protein</fullName>
    </submittedName>
</protein>
<gene>
    <name evidence="2" type="ORF">CAC42_5237</name>
</gene>
<evidence type="ECO:0000313" key="2">
    <source>
        <dbReference type="EMBL" id="PNS18698.1"/>
    </source>
</evidence>
<sequence length="145" mass="16355">MPKLMCKQASPSEEGNEFQGRGDGAGSRSSEQARGKKEKNRRTREKLQAKETMRRPHTAPREDECGLGQSKITGLLLSGLLFLLWRSALEVWHAGHPVACLVCCCTRSVNARLPTEITEDDFKTRRQEDMVEYDRGLDELTSISF</sequence>
<accession>A0A2K1QUF0</accession>
<reference evidence="2 3" key="1">
    <citation type="submission" date="2017-06" db="EMBL/GenBank/DDBJ databases">
        <title>Draft genome sequence of a variant of Elsinoe murrayae.</title>
        <authorList>
            <person name="Cheng Q."/>
        </authorList>
    </citation>
    <scope>NUCLEOTIDE SEQUENCE [LARGE SCALE GENOMIC DNA]</scope>
    <source>
        <strain evidence="2 3">CQ-2017a</strain>
    </source>
</reference>
<dbReference type="InParanoid" id="A0A2K1QUF0"/>
<dbReference type="EMBL" id="NKHZ01000039">
    <property type="protein sequence ID" value="PNS18698.1"/>
    <property type="molecule type" value="Genomic_DNA"/>
</dbReference>
<evidence type="ECO:0000256" key="1">
    <source>
        <dbReference type="SAM" id="MobiDB-lite"/>
    </source>
</evidence>
<comment type="caution">
    <text evidence="2">The sequence shown here is derived from an EMBL/GenBank/DDBJ whole genome shotgun (WGS) entry which is preliminary data.</text>
</comment>
<keyword evidence="3" id="KW-1185">Reference proteome</keyword>
<evidence type="ECO:0000313" key="3">
    <source>
        <dbReference type="Proteomes" id="UP000243797"/>
    </source>
</evidence>
<dbReference type="AlphaFoldDB" id="A0A2K1QUF0"/>
<proteinExistence type="predicted"/>
<organism evidence="2 3">
    <name type="scientific">Sphaceloma murrayae</name>
    <dbReference type="NCBI Taxonomy" id="2082308"/>
    <lineage>
        <taxon>Eukaryota</taxon>
        <taxon>Fungi</taxon>
        <taxon>Dikarya</taxon>
        <taxon>Ascomycota</taxon>
        <taxon>Pezizomycotina</taxon>
        <taxon>Dothideomycetes</taxon>
        <taxon>Dothideomycetidae</taxon>
        <taxon>Myriangiales</taxon>
        <taxon>Elsinoaceae</taxon>
        <taxon>Sphaceloma</taxon>
    </lineage>
</organism>